<evidence type="ECO:0000313" key="2">
    <source>
        <dbReference type="EMBL" id="PJJ75445.1"/>
    </source>
</evidence>
<keyword evidence="1" id="KW-1133">Transmembrane helix</keyword>
<feature type="transmembrane region" description="Helical" evidence="1">
    <location>
        <begin position="227"/>
        <end position="248"/>
    </location>
</feature>
<dbReference type="PANTHER" id="PTHR20992:SF9">
    <property type="entry name" value="AT15442P-RELATED"/>
    <property type="match status" value="1"/>
</dbReference>
<dbReference type="PANTHER" id="PTHR20992">
    <property type="entry name" value="AT15442P-RELATED"/>
    <property type="match status" value="1"/>
</dbReference>
<protein>
    <submittedName>
        <fullName evidence="2">Putative hydrophobic protein (TIGR00271 family)</fullName>
    </submittedName>
</protein>
<evidence type="ECO:0000313" key="3">
    <source>
        <dbReference type="Proteomes" id="UP000230000"/>
    </source>
</evidence>
<gene>
    <name evidence="2" type="ORF">BXY57_1022</name>
</gene>
<dbReference type="Proteomes" id="UP000230000">
    <property type="component" value="Unassembled WGS sequence"/>
</dbReference>
<comment type="caution">
    <text evidence="2">The sequence shown here is derived from an EMBL/GenBank/DDBJ whole genome shotgun (WGS) entry which is preliminary data.</text>
</comment>
<feature type="transmembrane region" description="Helical" evidence="1">
    <location>
        <begin position="186"/>
        <end position="207"/>
    </location>
</feature>
<feature type="transmembrane region" description="Helical" evidence="1">
    <location>
        <begin position="132"/>
        <end position="151"/>
    </location>
</feature>
<keyword evidence="3" id="KW-1185">Reference proteome</keyword>
<name>A0A2M9CUC6_9BACT</name>
<feature type="transmembrane region" description="Helical" evidence="1">
    <location>
        <begin position="34"/>
        <end position="55"/>
    </location>
</feature>
<evidence type="ECO:0000256" key="1">
    <source>
        <dbReference type="SAM" id="Phobius"/>
    </source>
</evidence>
<feature type="transmembrane region" description="Helical" evidence="1">
    <location>
        <begin position="158"/>
        <end position="180"/>
    </location>
</feature>
<dbReference type="EMBL" id="PGFG01000001">
    <property type="protein sequence ID" value="PJJ75445.1"/>
    <property type="molecule type" value="Genomic_DNA"/>
</dbReference>
<dbReference type="RefSeq" id="WP_100314053.1">
    <property type="nucleotide sequence ID" value="NZ_PGFG01000001.1"/>
</dbReference>
<sequence length="459" mass="51743">MPRISLFRSLIHHIDLRSEIEMTDDIHQSIERDVVFKGTNLWILGFAIIVASIGLNVNSTAVIIGAMLISPLMGPITGMGYSIAIYDFALFRKALKNLAFAVGASLFASTLYFLITPLSAAHSELLARTSPTIYDVLIAFFGGLAGIIATSSKQKGNVIPGVAIATALMPPLCTAGYGLATAQWKYFAGAFYLFTINATFIAFAATLASQILEFPIRKEIEESRKKVINRLIYLIITLIFIPSLYLGYRLVEKEKFTERANQFVNQVNIVGDSYLLRNEINPSQKTIVLIYGGAMLTDKEKQQIKLRAGDFSLHPASVIIKQGFSFENTQQNINLENERQSLQAQINKLSILLSEKQKIIDSLMQPDTLALQILREINAIYPQIVTCTYGHTYQYIQNDTAYVPRRVDLILLGLETRDISTRDKEKINRWLKNRLHNQHIEVYYQFSVKKQIAENKQRH</sequence>
<accession>A0A2M9CUC6</accession>
<keyword evidence="1" id="KW-0812">Transmembrane</keyword>
<proteinExistence type="predicted"/>
<dbReference type="Pfam" id="PF04087">
    <property type="entry name" value="DUF389"/>
    <property type="match status" value="1"/>
</dbReference>
<feature type="transmembrane region" description="Helical" evidence="1">
    <location>
        <begin position="61"/>
        <end position="86"/>
    </location>
</feature>
<feature type="transmembrane region" description="Helical" evidence="1">
    <location>
        <begin position="98"/>
        <end position="120"/>
    </location>
</feature>
<keyword evidence="1" id="KW-0472">Membrane</keyword>
<dbReference type="OrthoDB" id="9790659at2"/>
<reference evidence="2 3" key="1">
    <citation type="submission" date="2017-11" db="EMBL/GenBank/DDBJ databases">
        <title>Genomic Encyclopedia of Archaeal and Bacterial Type Strains, Phase II (KMG-II): From Individual Species to Whole Genera.</title>
        <authorList>
            <person name="Goeker M."/>
        </authorList>
    </citation>
    <scope>NUCLEOTIDE SEQUENCE [LARGE SCALE GENOMIC DNA]</scope>
    <source>
        <strain evidence="2 3">DSM 27268</strain>
    </source>
</reference>
<dbReference type="AlphaFoldDB" id="A0A2M9CUC6"/>
<organism evidence="2 3">
    <name type="scientific">Thermoflavifilum aggregans</name>
    <dbReference type="NCBI Taxonomy" id="454188"/>
    <lineage>
        <taxon>Bacteria</taxon>
        <taxon>Pseudomonadati</taxon>
        <taxon>Bacteroidota</taxon>
        <taxon>Chitinophagia</taxon>
        <taxon>Chitinophagales</taxon>
        <taxon>Chitinophagaceae</taxon>
        <taxon>Thermoflavifilum</taxon>
    </lineage>
</organism>
<dbReference type="InterPro" id="IPR005240">
    <property type="entry name" value="DUF389"/>
</dbReference>